<dbReference type="InterPro" id="IPR019615">
    <property type="entry name" value="DUF2487"/>
</dbReference>
<keyword evidence="4" id="KW-1185">Reference proteome</keyword>
<name>A0A1H8NHD5_9BACL</name>
<dbReference type="Pfam" id="PF10673">
    <property type="entry name" value="DUF2487"/>
    <property type="match status" value="1"/>
</dbReference>
<sequence>MKFSDFDSGSWEENGHYYDTCLIPFTGLTGQESPPQAVERLEKLRDYIDRIERPFRGRIVVYPAVQYDNDNKAHIINEICHNVKSSNFRYAIVLDAGGTLTAGDVFESDLLIAIKGFFDDNSVRGIALATQEIQEMWQKDMNRKCD</sequence>
<dbReference type="RefSeq" id="WP_036594346.1">
    <property type="nucleotide sequence ID" value="NZ_CP076607.1"/>
</dbReference>
<protein>
    <submittedName>
        <fullName evidence="1">YpiF family protein</fullName>
    </submittedName>
</protein>
<evidence type="ECO:0000313" key="4">
    <source>
        <dbReference type="Proteomes" id="UP000683429"/>
    </source>
</evidence>
<organism evidence="2 3">
    <name type="scientific">Paenibacillus sophorae</name>
    <dbReference type="NCBI Taxonomy" id="1333845"/>
    <lineage>
        <taxon>Bacteria</taxon>
        <taxon>Bacillati</taxon>
        <taxon>Bacillota</taxon>
        <taxon>Bacilli</taxon>
        <taxon>Bacillales</taxon>
        <taxon>Paenibacillaceae</taxon>
        <taxon>Paenibacillus</taxon>
    </lineage>
</organism>
<evidence type="ECO:0000313" key="1">
    <source>
        <dbReference type="EMBL" id="QWU14617.1"/>
    </source>
</evidence>
<accession>A0A1H8NHD5</accession>
<dbReference type="EMBL" id="FODH01000006">
    <property type="protein sequence ID" value="SEO29005.1"/>
    <property type="molecule type" value="Genomic_DNA"/>
</dbReference>
<dbReference type="Proteomes" id="UP000683429">
    <property type="component" value="Chromosome"/>
</dbReference>
<gene>
    <name evidence="1" type="ORF">KP014_22215</name>
    <name evidence="2" type="ORF">SAMN04487895_106239</name>
</gene>
<evidence type="ECO:0000313" key="2">
    <source>
        <dbReference type="EMBL" id="SEO29005.1"/>
    </source>
</evidence>
<reference evidence="1 4" key="2">
    <citation type="submission" date="2021-06" db="EMBL/GenBank/DDBJ databases">
        <title>Whole genome sequence of Paenibacillus sophorae DSM23020 for comparative genomics.</title>
        <authorList>
            <person name="Kim M.-J."/>
            <person name="Lee G."/>
            <person name="Shin J.-H."/>
        </authorList>
    </citation>
    <scope>NUCLEOTIDE SEQUENCE [LARGE SCALE GENOMIC DNA]</scope>
    <source>
        <strain evidence="1 4">DSM 23020</strain>
    </source>
</reference>
<dbReference type="EMBL" id="CP076607">
    <property type="protein sequence ID" value="QWU14617.1"/>
    <property type="molecule type" value="Genomic_DNA"/>
</dbReference>
<evidence type="ECO:0000313" key="3">
    <source>
        <dbReference type="Proteomes" id="UP000198809"/>
    </source>
</evidence>
<dbReference type="Proteomes" id="UP000198809">
    <property type="component" value="Unassembled WGS sequence"/>
</dbReference>
<proteinExistence type="predicted"/>
<dbReference type="STRING" id="1333845.SAMN04487895_106239"/>
<reference evidence="2 3" key="1">
    <citation type="submission" date="2016-10" db="EMBL/GenBank/DDBJ databases">
        <authorList>
            <person name="de Groot N.N."/>
        </authorList>
    </citation>
    <scope>NUCLEOTIDE SEQUENCE [LARGE SCALE GENOMIC DNA]</scope>
    <source>
        <strain evidence="2 3">CGMCC 1.10238</strain>
    </source>
</reference>
<dbReference type="AlphaFoldDB" id="A0A1H8NHD5"/>
<dbReference type="OrthoDB" id="2678750at2"/>